<dbReference type="PANTHER" id="PTHR47429">
    <property type="entry name" value="PROTEIN TWIN LOV 1"/>
    <property type="match status" value="1"/>
</dbReference>
<organism evidence="5 6">
    <name type="scientific">Bizionia myxarmorum</name>
    <dbReference type="NCBI Taxonomy" id="291186"/>
    <lineage>
        <taxon>Bacteria</taxon>
        <taxon>Pseudomonadati</taxon>
        <taxon>Bacteroidota</taxon>
        <taxon>Flavobacteriia</taxon>
        <taxon>Flavobacteriales</taxon>
        <taxon>Flavobacteriaceae</taxon>
        <taxon>Bizionia</taxon>
    </lineage>
</organism>
<dbReference type="InterPro" id="IPR035965">
    <property type="entry name" value="PAS-like_dom_sf"/>
</dbReference>
<dbReference type="AlphaFoldDB" id="A0A5D0R4D0"/>
<dbReference type="InterPro" id="IPR000014">
    <property type="entry name" value="PAS"/>
</dbReference>
<comment type="caution">
    <text evidence="5">The sequence shown here is derived from an EMBL/GenBank/DDBJ whole genome shotgun (WGS) entry which is preliminary data.</text>
</comment>
<dbReference type="EMBL" id="VSKK01000004">
    <property type="protein sequence ID" value="TYB75726.1"/>
    <property type="molecule type" value="Genomic_DNA"/>
</dbReference>
<protein>
    <submittedName>
        <fullName evidence="5">PAS domain-containing protein</fullName>
    </submittedName>
</protein>
<evidence type="ECO:0000256" key="3">
    <source>
        <dbReference type="ARBA" id="ARBA00022991"/>
    </source>
</evidence>
<sequence>MKYNLSRMMCLDMYLSALPFKEYKEVKDQIKPSKSKNMPLLSWDIFSQQYSQTLDDLKTENDIKMVKLFAEKEKWQNEIDSIFENQDFEALIITDIEQKILWVNDGFTKMTGYSKTYAVNKTPKFLQGLNTSADSKQQFRAKLNRLEPFTEIITNYRKDNSPYTCEVKIIPLYAENVTHFLALERQVV</sequence>
<dbReference type="OrthoDB" id="5760647at2"/>
<proteinExistence type="predicted"/>
<evidence type="ECO:0000259" key="4">
    <source>
        <dbReference type="Pfam" id="PF13426"/>
    </source>
</evidence>
<dbReference type="RefSeq" id="WP_148404650.1">
    <property type="nucleotide sequence ID" value="NZ_VSKK01000004.1"/>
</dbReference>
<dbReference type="NCBIfam" id="TIGR00229">
    <property type="entry name" value="sensory_box"/>
    <property type="match status" value="1"/>
</dbReference>
<accession>A0A5D0R4D0</accession>
<gene>
    <name evidence="5" type="ORF">ES674_12920</name>
</gene>
<feature type="domain" description="PAS" evidence="4">
    <location>
        <begin position="90"/>
        <end position="180"/>
    </location>
</feature>
<keyword evidence="6" id="KW-1185">Reference proteome</keyword>
<dbReference type="PANTHER" id="PTHR47429:SF2">
    <property type="entry name" value="PROTEIN TWIN LOV 1"/>
    <property type="match status" value="1"/>
</dbReference>
<name>A0A5D0R4D0_9FLAO</name>
<reference evidence="5 6" key="1">
    <citation type="submission" date="2019-08" db="EMBL/GenBank/DDBJ databases">
        <title>Genomes of Antarctic Bizionia species.</title>
        <authorList>
            <person name="Bowman J.P."/>
        </authorList>
    </citation>
    <scope>NUCLEOTIDE SEQUENCE [LARGE SCALE GENOMIC DNA]</scope>
    <source>
        <strain evidence="5 6">ADA-4</strain>
    </source>
</reference>
<keyword evidence="3" id="KW-0157">Chromophore</keyword>
<evidence type="ECO:0000256" key="2">
    <source>
        <dbReference type="ARBA" id="ARBA00022643"/>
    </source>
</evidence>
<dbReference type="SUPFAM" id="SSF55785">
    <property type="entry name" value="PYP-like sensor domain (PAS domain)"/>
    <property type="match status" value="1"/>
</dbReference>
<dbReference type="Pfam" id="PF13426">
    <property type="entry name" value="PAS_9"/>
    <property type="match status" value="1"/>
</dbReference>
<dbReference type="Gene3D" id="3.30.450.20">
    <property type="entry name" value="PAS domain"/>
    <property type="match status" value="1"/>
</dbReference>
<keyword evidence="1" id="KW-0285">Flavoprotein</keyword>
<evidence type="ECO:0000256" key="1">
    <source>
        <dbReference type="ARBA" id="ARBA00022630"/>
    </source>
</evidence>
<dbReference type="Proteomes" id="UP000323720">
    <property type="component" value="Unassembled WGS sequence"/>
</dbReference>
<evidence type="ECO:0000313" key="5">
    <source>
        <dbReference type="EMBL" id="TYB75726.1"/>
    </source>
</evidence>
<evidence type="ECO:0000313" key="6">
    <source>
        <dbReference type="Proteomes" id="UP000323720"/>
    </source>
</evidence>
<dbReference type="CDD" id="cd00130">
    <property type="entry name" value="PAS"/>
    <property type="match status" value="1"/>
</dbReference>
<keyword evidence="2" id="KW-0288">FMN</keyword>